<keyword evidence="4" id="KW-1185">Reference proteome</keyword>
<dbReference type="NCBIfam" id="TIGR03033">
    <property type="entry name" value="phage_rel_nuc"/>
    <property type="match status" value="1"/>
</dbReference>
<dbReference type="InterPro" id="IPR011335">
    <property type="entry name" value="Restrct_endonuc-II-like"/>
</dbReference>
<keyword evidence="1" id="KW-0378">Hydrolase</keyword>
<dbReference type="EMBL" id="CP047591">
    <property type="protein sequence ID" value="QHI73074.1"/>
    <property type="molecule type" value="Genomic_DNA"/>
</dbReference>
<proteinExistence type="predicted"/>
<dbReference type="Gene3D" id="3.90.320.10">
    <property type="match status" value="1"/>
</dbReference>
<dbReference type="Proteomes" id="UP000463883">
    <property type="component" value="Chromosome"/>
</dbReference>
<feature type="domain" description="YqaJ viral recombinase" evidence="2">
    <location>
        <begin position="14"/>
        <end position="151"/>
    </location>
</feature>
<evidence type="ECO:0000313" key="4">
    <source>
        <dbReference type="Proteomes" id="UP000463883"/>
    </source>
</evidence>
<protein>
    <recommendedName>
        <fullName evidence="2">YqaJ viral recombinase domain-containing protein</fullName>
    </recommendedName>
</protein>
<accession>A0A6P1MK87</accession>
<sequence>MNKIKLEENMPRDKWLALRRRGIGGSDASVVCGINKYKSVVELWMDKTEQLPFEEGDSEAAYWGHTLESVVREEFSKRSGLTVNTVPCMYQHEEHRFMLANLDGEVYDPKYGTCVFEAKTASAFKHAEWNVEIPEEYYLQVQHYMAVTGYKGAYIAALIGGNQFVWKFIERDDEVINLLIRLEGAFWNYVKTKQVPPIDGSKASTALLDKIYPRAVQDKELELGEEGLVYIEQYLEAQEQEKRIKEIKDLAGNKLKEMLGDSEIGIVGERKVVWSNISSARFNDKSFKEKEPEKYNQYIKQIEYRKLAVK</sequence>
<evidence type="ECO:0000259" key="2">
    <source>
        <dbReference type="Pfam" id="PF09588"/>
    </source>
</evidence>
<dbReference type="RefSeq" id="WP_162362841.1">
    <property type="nucleotide sequence ID" value="NZ_CP047591.1"/>
</dbReference>
<dbReference type="Pfam" id="PF09588">
    <property type="entry name" value="YqaJ"/>
    <property type="match status" value="1"/>
</dbReference>
<dbReference type="PANTHER" id="PTHR46609">
    <property type="entry name" value="EXONUCLEASE, PHAGE-TYPE/RECB, C-TERMINAL DOMAIN-CONTAINING PROTEIN"/>
    <property type="match status" value="1"/>
</dbReference>
<dbReference type="KEGG" id="amic:Ami3637_12285"/>
<evidence type="ECO:0000256" key="1">
    <source>
        <dbReference type="ARBA" id="ARBA00022801"/>
    </source>
</evidence>
<dbReference type="GO" id="GO:0016787">
    <property type="term" value="F:hydrolase activity"/>
    <property type="evidence" value="ECO:0007669"/>
    <property type="project" value="UniProtKB-KW"/>
</dbReference>
<dbReference type="InterPro" id="IPR051703">
    <property type="entry name" value="NF-kappa-B_Signaling_Reg"/>
</dbReference>
<dbReference type="InterPro" id="IPR011604">
    <property type="entry name" value="PDDEXK-like_dom_sf"/>
</dbReference>
<organism evidence="3 4">
    <name type="scientific">Aminipila terrae</name>
    <dbReference type="NCBI Taxonomy" id="2697030"/>
    <lineage>
        <taxon>Bacteria</taxon>
        <taxon>Bacillati</taxon>
        <taxon>Bacillota</taxon>
        <taxon>Clostridia</taxon>
        <taxon>Peptostreptococcales</taxon>
        <taxon>Anaerovoracaceae</taxon>
        <taxon>Aminipila</taxon>
    </lineage>
</organism>
<dbReference type="InterPro" id="IPR019080">
    <property type="entry name" value="YqaJ_viral_recombinase"/>
</dbReference>
<dbReference type="AlphaFoldDB" id="A0A6P1MK87"/>
<reference evidence="3 4" key="1">
    <citation type="submission" date="2020-01" db="EMBL/GenBank/DDBJ databases">
        <title>Genomic analysis of Aminipila sp. CBA3637.</title>
        <authorList>
            <person name="Kim Y.B."/>
            <person name="Roh S.W."/>
        </authorList>
    </citation>
    <scope>NUCLEOTIDE SEQUENCE [LARGE SCALE GENOMIC DNA]</scope>
    <source>
        <strain evidence="3 4">CBA3637</strain>
    </source>
</reference>
<dbReference type="PANTHER" id="PTHR46609:SF6">
    <property type="entry name" value="EXONUCLEASE, PHAGE-TYPE_RECB, C-TERMINAL DOMAIN-CONTAINING PROTEIN-RELATED"/>
    <property type="match status" value="1"/>
</dbReference>
<evidence type="ECO:0000313" key="3">
    <source>
        <dbReference type="EMBL" id="QHI73074.1"/>
    </source>
</evidence>
<dbReference type="InterPro" id="IPR017482">
    <property type="entry name" value="Lambda-type_endonuclease"/>
</dbReference>
<name>A0A6P1MK87_9FIRM</name>
<dbReference type="SUPFAM" id="SSF52980">
    <property type="entry name" value="Restriction endonuclease-like"/>
    <property type="match status" value="1"/>
</dbReference>
<gene>
    <name evidence="3" type="ORF">Ami3637_12285</name>
</gene>